<organism evidence="9">
    <name type="scientific">Anisakis simplex</name>
    <name type="common">Herring worm</name>
    <dbReference type="NCBI Taxonomy" id="6269"/>
    <lineage>
        <taxon>Eukaryota</taxon>
        <taxon>Metazoa</taxon>
        <taxon>Ecdysozoa</taxon>
        <taxon>Nematoda</taxon>
        <taxon>Chromadorea</taxon>
        <taxon>Rhabditida</taxon>
        <taxon>Spirurina</taxon>
        <taxon>Ascaridomorpha</taxon>
        <taxon>Ascaridoidea</taxon>
        <taxon>Anisakidae</taxon>
        <taxon>Anisakis</taxon>
        <taxon>Anisakis simplex complex</taxon>
    </lineage>
</organism>
<dbReference type="InterPro" id="IPR015943">
    <property type="entry name" value="WD40/YVTN_repeat-like_dom_sf"/>
</dbReference>
<evidence type="ECO:0000313" key="9">
    <source>
        <dbReference type="WBParaSite" id="ASIM_0001034601-mRNA-1"/>
    </source>
</evidence>
<evidence type="ECO:0000256" key="5">
    <source>
        <dbReference type="SAM" id="MobiDB-lite"/>
    </source>
</evidence>
<dbReference type="WBParaSite" id="ASIM_0001034601-mRNA-1">
    <property type="protein sequence ID" value="ASIM_0001034601-mRNA-1"/>
    <property type="gene ID" value="ASIM_0001034601"/>
</dbReference>
<feature type="repeat" description="WD" evidence="3">
    <location>
        <begin position="120"/>
        <end position="162"/>
    </location>
</feature>
<evidence type="ECO:0000259" key="6">
    <source>
        <dbReference type="SMART" id="SM01166"/>
    </source>
</evidence>
<evidence type="ECO:0000256" key="3">
    <source>
        <dbReference type="PROSITE-ProRule" id="PRU00221"/>
    </source>
</evidence>
<keyword evidence="8" id="KW-1185">Reference proteome</keyword>
<proteinExistence type="inferred from homology"/>
<dbReference type="EMBL" id="UYRR01030982">
    <property type="protein sequence ID" value="VDK42302.1"/>
    <property type="molecule type" value="Genomic_DNA"/>
</dbReference>
<keyword evidence="1 3" id="KW-0853">WD repeat</keyword>
<evidence type="ECO:0000256" key="2">
    <source>
        <dbReference type="ARBA" id="ARBA00022737"/>
    </source>
</evidence>
<dbReference type="PANTHER" id="PTHR10856:SF44">
    <property type="entry name" value="CORONIN"/>
    <property type="match status" value="1"/>
</dbReference>
<dbReference type="PROSITE" id="PS50294">
    <property type="entry name" value="WD_REPEATS_REGION"/>
    <property type="match status" value="1"/>
</dbReference>
<dbReference type="Pfam" id="PF08953">
    <property type="entry name" value="DUF1899"/>
    <property type="match status" value="1"/>
</dbReference>
<sequence length="688" mass="78292">MSESTTRLKHSRFRHVFAKSVRRSEWYDAGPGHAVAVTVNPKMIALSIDVSAGGLVQVAKLCTMGRGHIEMAKIKDHQGIVCDVKWNPFNDNVLATASHDATVRVWHIDDMLRIRCLRISRMHTRRIMFIEWHTTVDNAVFSASLDGRIILWNIETDEMVYSVDDCRATSLSLSYNCAEFAVTTRNRELIIFNARTGLKERQTELVHDGSMPSRVLYNYSNEEVYEHLITTGTCFNTRRQIAVYDSIDLKAPLAVMDVDSGSGLLMPIIDNDLNLLYVAGKISYLTAQETNRFQGDANIRFYELSNEAPFITYLNESFGNKAHTAVCALPKRGLNVSQCEIMRIFRVDATQLVIEPLSFIVPRKADCFQADLFPATRSPTPSLYFREWLAGLDRKPILIELKDCVLNCTNKPVTFCKESAKRTPKLVTADLNNDRKFRFLSQVTKPDYREVNEREDRDELLKVEQIKARIAAEETTDAVDEHQRSDKNKAFISHSNDDVDMNEECSLKAGYEVSLMNHKNNFMQYSIENDISKPVSAIKNKRPASVNSYIDKARSSPTSEIKTAHPHDLSSVSHSTESGIAFRARSTPNSTRLLHKKNDTSNDNGIPEHSDENATTRSCASFDLVRELEKELYKYQHRCEQLENIICIQQQDIDSLRYEIRWKDGRIEFLQSQLAELDATHSSSSHSP</sequence>
<dbReference type="Pfam" id="PF16300">
    <property type="entry name" value="WD40_4"/>
    <property type="match status" value="1"/>
</dbReference>
<dbReference type="Gene3D" id="2.130.10.10">
    <property type="entry name" value="YVTN repeat-like/Quinoprotein amine dehydrogenase"/>
    <property type="match status" value="1"/>
</dbReference>
<accession>A0A0M3JRI4</accession>
<dbReference type="SMART" id="SM01167">
    <property type="entry name" value="DUF1900"/>
    <property type="match status" value="1"/>
</dbReference>
<dbReference type="Proteomes" id="UP000267096">
    <property type="component" value="Unassembled WGS sequence"/>
</dbReference>
<dbReference type="PROSITE" id="PS00678">
    <property type="entry name" value="WD_REPEATS_1"/>
    <property type="match status" value="1"/>
</dbReference>
<dbReference type="AlphaFoldDB" id="A0A0M3JRI4"/>
<dbReference type="OrthoDB" id="1850764at2759"/>
<reference evidence="7 8" key="2">
    <citation type="submission" date="2018-11" db="EMBL/GenBank/DDBJ databases">
        <authorList>
            <consortium name="Pathogen Informatics"/>
        </authorList>
    </citation>
    <scope>NUCLEOTIDE SEQUENCE [LARGE SCALE GENOMIC DNA]</scope>
</reference>
<dbReference type="InterPro" id="IPR036322">
    <property type="entry name" value="WD40_repeat_dom_sf"/>
</dbReference>
<protein>
    <recommendedName>
        <fullName evidence="4">Coronin</fullName>
    </recommendedName>
</protein>
<dbReference type="InterPro" id="IPR015048">
    <property type="entry name" value="DUF1899"/>
</dbReference>
<evidence type="ECO:0000256" key="4">
    <source>
        <dbReference type="RuleBase" id="RU280818"/>
    </source>
</evidence>
<keyword evidence="2 4" id="KW-0677">Repeat</keyword>
<dbReference type="SUPFAM" id="SSF50978">
    <property type="entry name" value="WD40 repeat-like"/>
    <property type="match status" value="1"/>
</dbReference>
<dbReference type="InterPro" id="IPR001680">
    <property type="entry name" value="WD40_rpt"/>
</dbReference>
<evidence type="ECO:0000313" key="7">
    <source>
        <dbReference type="EMBL" id="VDK42302.1"/>
    </source>
</evidence>
<name>A0A0M3JRI4_ANISI</name>
<dbReference type="InterPro" id="IPR019775">
    <property type="entry name" value="WD40_repeat_CS"/>
</dbReference>
<dbReference type="SMART" id="SM01166">
    <property type="entry name" value="DUF1899"/>
    <property type="match status" value="1"/>
</dbReference>
<dbReference type="PROSITE" id="PS50082">
    <property type="entry name" value="WD_REPEATS_2"/>
    <property type="match status" value="2"/>
</dbReference>
<dbReference type="Pfam" id="PF00400">
    <property type="entry name" value="WD40"/>
    <property type="match status" value="1"/>
</dbReference>
<dbReference type="SMART" id="SM00320">
    <property type="entry name" value="WD40"/>
    <property type="match status" value="2"/>
</dbReference>
<feature type="region of interest" description="Disordered" evidence="5">
    <location>
        <begin position="555"/>
        <end position="576"/>
    </location>
</feature>
<reference evidence="9" key="1">
    <citation type="submission" date="2017-02" db="UniProtKB">
        <authorList>
            <consortium name="WormBaseParasite"/>
        </authorList>
    </citation>
    <scope>IDENTIFICATION</scope>
</reference>
<dbReference type="InterPro" id="IPR015505">
    <property type="entry name" value="Coronin"/>
</dbReference>
<feature type="region of interest" description="Disordered" evidence="5">
    <location>
        <begin position="592"/>
        <end position="615"/>
    </location>
</feature>
<dbReference type="PANTHER" id="PTHR10856">
    <property type="entry name" value="CORONIN"/>
    <property type="match status" value="1"/>
</dbReference>
<dbReference type="GO" id="GO:0051015">
    <property type="term" value="F:actin filament binding"/>
    <property type="evidence" value="ECO:0007669"/>
    <property type="project" value="TreeGrafter"/>
</dbReference>
<comment type="similarity">
    <text evidence="4">Belongs to the WD repeat coronin family.</text>
</comment>
<gene>
    <name evidence="7" type="ORF">ASIM_LOCUS10077</name>
</gene>
<evidence type="ECO:0000256" key="1">
    <source>
        <dbReference type="ARBA" id="ARBA00022574"/>
    </source>
</evidence>
<evidence type="ECO:0000313" key="8">
    <source>
        <dbReference type="Proteomes" id="UP000267096"/>
    </source>
</evidence>
<feature type="compositionally biased region" description="Basic and acidic residues" evidence="5">
    <location>
        <begin position="596"/>
        <end position="614"/>
    </location>
</feature>
<feature type="domain" description="DUF1899" evidence="6">
    <location>
        <begin position="7"/>
        <end position="65"/>
    </location>
</feature>
<feature type="repeat" description="WD" evidence="3">
    <location>
        <begin position="74"/>
        <end position="109"/>
    </location>
</feature>